<dbReference type="AlphaFoldDB" id="A0A5E8BFT2"/>
<dbReference type="RefSeq" id="XP_031853391.1">
    <property type="nucleotide sequence ID" value="XM_031997500.1"/>
</dbReference>
<dbReference type="GeneID" id="43581600"/>
<organism evidence="1 2">
    <name type="scientific">Magnusiomyces paraingens</name>
    <dbReference type="NCBI Taxonomy" id="2606893"/>
    <lineage>
        <taxon>Eukaryota</taxon>
        <taxon>Fungi</taxon>
        <taxon>Dikarya</taxon>
        <taxon>Ascomycota</taxon>
        <taxon>Saccharomycotina</taxon>
        <taxon>Dipodascomycetes</taxon>
        <taxon>Dipodascales</taxon>
        <taxon>Dipodascaceae</taxon>
        <taxon>Magnusiomyces</taxon>
    </lineage>
</organism>
<dbReference type="Proteomes" id="UP000398389">
    <property type="component" value="Unassembled WGS sequence"/>
</dbReference>
<reference evidence="1 2" key="1">
    <citation type="submission" date="2019-09" db="EMBL/GenBank/DDBJ databases">
        <authorList>
            <person name="Brejova B."/>
        </authorList>
    </citation>
    <scope>NUCLEOTIDE SEQUENCE [LARGE SCALE GENOMIC DNA]</scope>
</reference>
<keyword evidence="2" id="KW-1185">Reference proteome</keyword>
<evidence type="ECO:0000313" key="1">
    <source>
        <dbReference type="EMBL" id="VVT50494.1"/>
    </source>
</evidence>
<proteinExistence type="predicted"/>
<name>A0A5E8BFT2_9ASCO</name>
<gene>
    <name evidence="1" type="ORF">SAPINGB_P002782</name>
</gene>
<evidence type="ECO:0000313" key="2">
    <source>
        <dbReference type="Proteomes" id="UP000398389"/>
    </source>
</evidence>
<dbReference type="OrthoDB" id="10335913at2759"/>
<sequence length="245" mass="27855">MPVETPHYVKGSELSDNDLFFLRWVFEDHFDLLTNYIELNLPQYKIHIARPESGVSWSSYRNKERGFLVWLVKSKEFQDPLSSLKSALLFYKAQEERKLKENEDLTTAVAAAAIAADATSASVCIDTDKDSDDEKTIASTPITDLEQEMIDVPKIVAEQLTLVRNNIKKYYQEMEEIESLVNQIWNTGDADSANKTEQNVEDSIVNTGSEWCVVDDTQFKDVLNIKPKKGLLQKVSEKATKIALQ</sequence>
<dbReference type="EMBL" id="CABVLU010000002">
    <property type="protein sequence ID" value="VVT50494.1"/>
    <property type="molecule type" value="Genomic_DNA"/>
</dbReference>
<protein>
    <submittedName>
        <fullName evidence="1">Uncharacterized protein</fullName>
    </submittedName>
</protein>
<accession>A0A5E8BFT2</accession>